<organism evidence="3 4">
    <name type="scientific">Leptolinea tardivitalis</name>
    <dbReference type="NCBI Taxonomy" id="229920"/>
    <lineage>
        <taxon>Bacteria</taxon>
        <taxon>Bacillati</taxon>
        <taxon>Chloroflexota</taxon>
        <taxon>Anaerolineae</taxon>
        <taxon>Anaerolineales</taxon>
        <taxon>Anaerolineaceae</taxon>
        <taxon>Leptolinea</taxon>
    </lineage>
</organism>
<feature type="domain" description="Glycosyl transferase family 1" evidence="1">
    <location>
        <begin position="190"/>
        <end position="349"/>
    </location>
</feature>
<dbReference type="InterPro" id="IPR001296">
    <property type="entry name" value="Glyco_trans_1"/>
</dbReference>
<dbReference type="AlphaFoldDB" id="A0A0P6WZN2"/>
<sequence length="378" mass="41238">MKVAMISHGYAPRIGGAERQLGAVAPVLKEKGIDVSVLTRQLPGTEPYEVIDGVPVYRLPVPGFKALASLAFTFFGLKTLRKINPDIIHAHELISPSTTALLAHYLFKKPIVLNPHSSGPFGDVQKMNHKFLGQWRLKQFCQEAAAFIAISGEIDAELAGLGVPRSRRLQISNGIDSRRFKKLDDAERLECRRKLGLPADSRIAVFVGRLVPIKRIDILLAAWKNVNRIDPQALLLLIGSGPLEDELKKDAPAGVLFCGSHEDVAPYLQASDLFILTSDSEGIPVSLLEAMSCELPCLATAVGGIPDVITHEKSGWLVPAGDVEAVQLAVQLLFNDPALRLALGKHARETILEKYTVDTMALRLKSLYETLIANRGMP</sequence>
<dbReference type="Pfam" id="PF13439">
    <property type="entry name" value="Glyco_transf_4"/>
    <property type="match status" value="1"/>
</dbReference>
<dbReference type="InterPro" id="IPR050194">
    <property type="entry name" value="Glycosyltransferase_grp1"/>
</dbReference>
<gene>
    <name evidence="3" type="ORF">ADM99_01975</name>
</gene>
<dbReference type="PANTHER" id="PTHR45947">
    <property type="entry name" value="SULFOQUINOVOSYL TRANSFERASE SQD2"/>
    <property type="match status" value="1"/>
</dbReference>
<evidence type="ECO:0000259" key="1">
    <source>
        <dbReference type="Pfam" id="PF00534"/>
    </source>
</evidence>
<protein>
    <recommendedName>
        <fullName evidence="5">Glycosyl transferase family 1</fullName>
    </recommendedName>
</protein>
<dbReference type="OrthoDB" id="9804196at2"/>
<evidence type="ECO:0008006" key="5">
    <source>
        <dbReference type="Google" id="ProtNLM"/>
    </source>
</evidence>
<proteinExistence type="predicted"/>
<dbReference type="GO" id="GO:0016757">
    <property type="term" value="F:glycosyltransferase activity"/>
    <property type="evidence" value="ECO:0007669"/>
    <property type="project" value="InterPro"/>
</dbReference>
<name>A0A0P6WZN2_9CHLR</name>
<dbReference type="Proteomes" id="UP000050430">
    <property type="component" value="Unassembled WGS sequence"/>
</dbReference>
<dbReference type="SUPFAM" id="SSF53756">
    <property type="entry name" value="UDP-Glycosyltransferase/glycogen phosphorylase"/>
    <property type="match status" value="1"/>
</dbReference>
<dbReference type="Gene3D" id="3.40.50.2000">
    <property type="entry name" value="Glycogen Phosphorylase B"/>
    <property type="match status" value="2"/>
</dbReference>
<evidence type="ECO:0000313" key="4">
    <source>
        <dbReference type="Proteomes" id="UP000050430"/>
    </source>
</evidence>
<accession>A0A0P6WZN2</accession>
<dbReference type="PANTHER" id="PTHR45947:SF3">
    <property type="entry name" value="SULFOQUINOVOSYL TRANSFERASE SQD2"/>
    <property type="match status" value="1"/>
</dbReference>
<feature type="domain" description="Glycosyltransferase subfamily 4-like N-terminal" evidence="2">
    <location>
        <begin position="14"/>
        <end position="178"/>
    </location>
</feature>
<dbReference type="Pfam" id="PF00534">
    <property type="entry name" value="Glycos_transf_1"/>
    <property type="match status" value="1"/>
</dbReference>
<dbReference type="CDD" id="cd03801">
    <property type="entry name" value="GT4_PimA-like"/>
    <property type="match status" value="1"/>
</dbReference>
<evidence type="ECO:0000313" key="3">
    <source>
        <dbReference type="EMBL" id="KPL74025.1"/>
    </source>
</evidence>
<reference evidence="3 4" key="1">
    <citation type="submission" date="2015-07" db="EMBL/GenBank/DDBJ databases">
        <title>Genome sequence of Leptolinea tardivitalis DSM 16556.</title>
        <authorList>
            <person name="Hemp J."/>
            <person name="Ward L.M."/>
            <person name="Pace L.A."/>
            <person name="Fischer W.W."/>
        </authorList>
    </citation>
    <scope>NUCLEOTIDE SEQUENCE [LARGE SCALE GENOMIC DNA]</scope>
    <source>
        <strain evidence="3 4">YMTK-2</strain>
    </source>
</reference>
<keyword evidence="4" id="KW-1185">Reference proteome</keyword>
<dbReference type="RefSeq" id="WP_062422994.1">
    <property type="nucleotide sequence ID" value="NZ_BBYA01000012.1"/>
</dbReference>
<dbReference type="InterPro" id="IPR028098">
    <property type="entry name" value="Glyco_trans_4-like_N"/>
</dbReference>
<evidence type="ECO:0000259" key="2">
    <source>
        <dbReference type="Pfam" id="PF13439"/>
    </source>
</evidence>
<dbReference type="STRING" id="229920.ADM99_01975"/>
<comment type="caution">
    <text evidence="3">The sequence shown here is derived from an EMBL/GenBank/DDBJ whole genome shotgun (WGS) entry which is preliminary data.</text>
</comment>
<dbReference type="EMBL" id="LGCK01000004">
    <property type="protein sequence ID" value="KPL74025.1"/>
    <property type="molecule type" value="Genomic_DNA"/>
</dbReference>